<gene>
    <name evidence="1" type="ORF">Tci_010887</name>
</gene>
<accession>A0A6L2JQH5</accession>
<sequence>MVDCLVDCFNNGLYTSANANDNGNGTKLSVVKDYRISDLSHKHFSIDEAIGTNTRSAVGDNTCGMPSYTGVNIVQPFHSAMAQCKRPKRKRTCSLGPYQSQRINNDTKQTLITIKAKTHNYQDDTKLSVVKDYGYQNLSHKHYSLDEAVGTNTCYKQHIWNAITNGTMQTEKKEKIMFCTPLSVAKDK</sequence>
<proteinExistence type="predicted"/>
<reference evidence="1" key="1">
    <citation type="journal article" date="2019" name="Sci. Rep.">
        <title>Draft genome of Tanacetum cinerariifolium, the natural source of mosquito coil.</title>
        <authorList>
            <person name="Yamashiro T."/>
            <person name="Shiraishi A."/>
            <person name="Satake H."/>
            <person name="Nakayama K."/>
        </authorList>
    </citation>
    <scope>NUCLEOTIDE SEQUENCE</scope>
</reference>
<comment type="caution">
    <text evidence="1">The sequence shown here is derived from an EMBL/GenBank/DDBJ whole genome shotgun (WGS) entry which is preliminary data.</text>
</comment>
<dbReference type="AlphaFoldDB" id="A0A6L2JQH5"/>
<organism evidence="1">
    <name type="scientific">Tanacetum cinerariifolium</name>
    <name type="common">Dalmatian daisy</name>
    <name type="synonym">Chrysanthemum cinerariifolium</name>
    <dbReference type="NCBI Taxonomy" id="118510"/>
    <lineage>
        <taxon>Eukaryota</taxon>
        <taxon>Viridiplantae</taxon>
        <taxon>Streptophyta</taxon>
        <taxon>Embryophyta</taxon>
        <taxon>Tracheophyta</taxon>
        <taxon>Spermatophyta</taxon>
        <taxon>Magnoliopsida</taxon>
        <taxon>eudicotyledons</taxon>
        <taxon>Gunneridae</taxon>
        <taxon>Pentapetalae</taxon>
        <taxon>asterids</taxon>
        <taxon>campanulids</taxon>
        <taxon>Asterales</taxon>
        <taxon>Asteraceae</taxon>
        <taxon>Asteroideae</taxon>
        <taxon>Anthemideae</taxon>
        <taxon>Anthemidinae</taxon>
        <taxon>Tanacetum</taxon>
    </lineage>
</organism>
<dbReference type="EMBL" id="BKCJ010001109">
    <property type="protein sequence ID" value="GEU38909.1"/>
    <property type="molecule type" value="Genomic_DNA"/>
</dbReference>
<evidence type="ECO:0000313" key="1">
    <source>
        <dbReference type="EMBL" id="GEU38909.1"/>
    </source>
</evidence>
<name>A0A6L2JQH5_TANCI</name>
<protein>
    <submittedName>
        <fullName evidence="1">Uncharacterized protein</fullName>
    </submittedName>
</protein>